<reference evidence="2" key="1">
    <citation type="submission" date="2016-07" db="EMBL/GenBank/DDBJ databases">
        <title>De novo transcriptome assembly of four accessions of the metal hyperaccumulator plant Noccaea caerulescens.</title>
        <authorList>
            <person name="Blande D."/>
            <person name="Halimaa P."/>
            <person name="Tervahauta A.I."/>
            <person name="Aarts M.G."/>
            <person name="Karenlampi S.O."/>
        </authorList>
    </citation>
    <scope>NUCLEOTIDE SEQUENCE</scope>
</reference>
<gene>
    <name evidence="2" type="ORF">LC_TR5013_c0_g1_i1_g.17637</name>
</gene>
<feature type="compositionally biased region" description="Basic and acidic residues" evidence="1">
    <location>
        <begin position="57"/>
        <end position="72"/>
    </location>
</feature>
<proteinExistence type="predicted"/>
<sequence length="72" mass="8662">MIMMIINNFFFFFLGFLIFGLCDDVFFLGTGTWDVKRKKKEKKTTKMKMNHHHHYHHDVGNKSGGREREVRL</sequence>
<feature type="region of interest" description="Disordered" evidence="1">
    <location>
        <begin position="44"/>
        <end position="72"/>
    </location>
</feature>
<dbReference type="EMBL" id="GEVK01016594">
    <property type="protein sequence ID" value="JAU36238.1"/>
    <property type="molecule type" value="Transcribed_RNA"/>
</dbReference>
<protein>
    <submittedName>
        <fullName evidence="2">Uncharacterized protein</fullName>
    </submittedName>
</protein>
<evidence type="ECO:0000313" key="2">
    <source>
        <dbReference type="EMBL" id="JAU36238.1"/>
    </source>
</evidence>
<feature type="compositionally biased region" description="Basic residues" evidence="1">
    <location>
        <begin position="44"/>
        <end position="56"/>
    </location>
</feature>
<dbReference type="AlphaFoldDB" id="A0A1J3EY53"/>
<accession>A0A1J3EY53</accession>
<evidence type="ECO:0000256" key="1">
    <source>
        <dbReference type="SAM" id="MobiDB-lite"/>
    </source>
</evidence>
<organism evidence="2">
    <name type="scientific">Noccaea caerulescens</name>
    <name type="common">Alpine penny-cress</name>
    <name type="synonym">Thlaspi caerulescens</name>
    <dbReference type="NCBI Taxonomy" id="107243"/>
    <lineage>
        <taxon>Eukaryota</taxon>
        <taxon>Viridiplantae</taxon>
        <taxon>Streptophyta</taxon>
        <taxon>Embryophyta</taxon>
        <taxon>Tracheophyta</taxon>
        <taxon>Spermatophyta</taxon>
        <taxon>Magnoliopsida</taxon>
        <taxon>eudicotyledons</taxon>
        <taxon>Gunneridae</taxon>
        <taxon>Pentapetalae</taxon>
        <taxon>rosids</taxon>
        <taxon>malvids</taxon>
        <taxon>Brassicales</taxon>
        <taxon>Brassicaceae</taxon>
        <taxon>Coluteocarpeae</taxon>
        <taxon>Noccaea</taxon>
    </lineage>
</organism>
<name>A0A1J3EY53_NOCCA</name>